<feature type="compositionally biased region" description="Low complexity" evidence="1">
    <location>
        <begin position="451"/>
        <end position="465"/>
    </location>
</feature>
<dbReference type="Gene3D" id="3.20.20.80">
    <property type="entry name" value="Glycosidases"/>
    <property type="match status" value="1"/>
</dbReference>
<feature type="region of interest" description="Disordered" evidence="1">
    <location>
        <begin position="447"/>
        <end position="1205"/>
    </location>
</feature>
<evidence type="ECO:0000256" key="1">
    <source>
        <dbReference type="SAM" id="MobiDB-lite"/>
    </source>
</evidence>
<feature type="compositionally biased region" description="Polar residues" evidence="1">
    <location>
        <begin position="976"/>
        <end position="1030"/>
    </location>
</feature>
<feature type="compositionally biased region" description="Polar residues" evidence="1">
    <location>
        <begin position="549"/>
        <end position="569"/>
    </location>
</feature>
<comment type="caution">
    <text evidence="2">The sequence shown here is derived from an EMBL/GenBank/DDBJ whole genome shotgun (WGS) entry which is preliminary data.</text>
</comment>
<feature type="compositionally biased region" description="Polar residues" evidence="1">
    <location>
        <begin position="912"/>
        <end position="922"/>
    </location>
</feature>
<evidence type="ECO:0000313" key="3">
    <source>
        <dbReference type="Proteomes" id="UP001556367"/>
    </source>
</evidence>
<feature type="compositionally biased region" description="Polar residues" evidence="1">
    <location>
        <begin position="1127"/>
        <end position="1141"/>
    </location>
</feature>
<feature type="compositionally biased region" description="Polar residues" evidence="1">
    <location>
        <begin position="1073"/>
        <end position="1085"/>
    </location>
</feature>
<organism evidence="2 3">
    <name type="scientific">Hohenbuehelia grisea</name>
    <dbReference type="NCBI Taxonomy" id="104357"/>
    <lineage>
        <taxon>Eukaryota</taxon>
        <taxon>Fungi</taxon>
        <taxon>Dikarya</taxon>
        <taxon>Basidiomycota</taxon>
        <taxon>Agaricomycotina</taxon>
        <taxon>Agaricomycetes</taxon>
        <taxon>Agaricomycetidae</taxon>
        <taxon>Agaricales</taxon>
        <taxon>Pleurotineae</taxon>
        <taxon>Pleurotaceae</taxon>
        <taxon>Hohenbuehelia</taxon>
    </lineage>
</organism>
<evidence type="ECO:0008006" key="4">
    <source>
        <dbReference type="Google" id="ProtNLM"/>
    </source>
</evidence>
<feature type="compositionally biased region" description="Low complexity" evidence="1">
    <location>
        <begin position="618"/>
        <end position="639"/>
    </location>
</feature>
<dbReference type="CDD" id="cd11576">
    <property type="entry name" value="GH99_GH71_like_2"/>
    <property type="match status" value="1"/>
</dbReference>
<feature type="compositionally biased region" description="Low complexity" evidence="1">
    <location>
        <begin position="520"/>
        <end position="548"/>
    </location>
</feature>
<reference evidence="3" key="1">
    <citation type="submission" date="2024-06" db="EMBL/GenBank/DDBJ databases">
        <title>Multi-omics analyses provide insights into the biosynthesis of the anticancer antibiotic pleurotin in Hohenbuehelia grisea.</title>
        <authorList>
            <person name="Weaver J.A."/>
            <person name="Alberti F."/>
        </authorList>
    </citation>
    <scope>NUCLEOTIDE SEQUENCE [LARGE SCALE GENOMIC DNA]</scope>
    <source>
        <strain evidence="3">T-177</strain>
    </source>
</reference>
<feature type="compositionally biased region" description="Low complexity" evidence="1">
    <location>
        <begin position="1046"/>
        <end position="1072"/>
    </location>
</feature>
<accession>A0ABR3IQL8</accession>
<name>A0ABR3IQL8_9AGAR</name>
<feature type="compositionally biased region" description="Low complexity" evidence="1">
    <location>
        <begin position="803"/>
        <end position="816"/>
    </location>
</feature>
<feature type="compositionally biased region" description="Pro residues" evidence="1">
    <location>
        <begin position="1166"/>
        <end position="1179"/>
    </location>
</feature>
<keyword evidence="3" id="KW-1185">Reference proteome</keyword>
<feature type="compositionally biased region" description="Pro residues" evidence="1">
    <location>
        <begin position="762"/>
        <end position="774"/>
    </location>
</feature>
<sequence>MQGRSGRIIKRADPATIQDKFLVGYQGWFTCPGDGEPLEPGHHGWLHWFGAPIPDGGHPNTDLWPDVSEYAPDELFPATGLKYSNGEQAFLFSSRNAKTVQRHFHWMARHGVDGVFLQRFLGQCDLPGSEGMRRIRDEVGARVREAAEKEGRVFAIMYDVSGVPADRVLQVITRDWCHLVYEEHILDSPNYLREKRRPVVAVWGLGFEGRGHTPSLVRSVCDFLSSATPGGAYLFAGTPTHWRTGTGDAEHDPAFRDIWLNCFDAISPWTIGRFSNEDEADRFAEDVMRPDFDLIKKRNQEAEMKGEKKIDYIPVVFPGGSGFNMTEGKWALNGIKRNGGKFLWKQIFNARRQGARVMYGAMWDEYDEGTAFMPVVEKKRQLPQSEGNKFPFLALDADGLDIPSDWYMRICGFAAEGVRSERRIHESFPSKELQDYWSSRPRYEDVDNKSGDFISGSSSGPGDSSTPCSNANPEGSGSGSREGGQSYEEWLAGQKEKGDEPPPPPYTLEAEEEAPEPDAQRAAAAQAPEVPQPAPSSQLSSQQPLGQQEAATSHAPSYQSRVETYTNPNPCHLAGAPGARPLEATPSSSQPHQDPTASYVQPSTTSPCQPRVDAYMNPSASQLAGAPAAGPLEPAPSSSQQTHQDPAASYAQPSTTSPYQPRVDAYTNPGASQLAGAPANRPPEHRHDHQPPSSASPASPGANPTPTPSTNAQTGYPPPSSISNPGHPPYASDPVTGLANDFGRQHISSPGAVTSGGTTQTPAPPTAPRPPLHPSHPQAQSQYGGRPPSRPQTAQTHPPRPPSQQGRPPSQQGRPPFATNLSQSQSPPMPGGLPLGNANSAPGQPQWPPAEWNVQPTHQQPHHNQSQPSQQHGYPSYPNQSPSPPQTQSPPQTFSGTPHGGADLTRPHTFSARPNFTQNQQYGDAPLASPTSPLRPHASISAGSMRPPTVNSTRPSYGAGASTGYPPQQAADLSHQGGSTYPGQSASTYPGQNTPSSSYQAQLPSSTYPGQQAPSSSYPGQPSNPASTYPGQAPTPSAYPGQSSYPTAPGAPSFPSFSSGPSGRPHSPLSPSFPGSSAYNPSAGASSYGAPTGGFAFPEAAGTEVGFYNIPQPNVTAPGRPGYTPSYGPNASPPQGQSPYFASSGGFPQPNSGGQSPPLPGSHVKPVPPPMPPRPPTSPPHNSSTLGFPAAHTSGSGGSGPLGFAFNAVDRVAGRQTREQLENLAQSGTKFFSKFTR</sequence>
<dbReference type="Proteomes" id="UP001556367">
    <property type="component" value="Unassembled WGS sequence"/>
</dbReference>
<proteinExistence type="predicted"/>
<feature type="compositionally biased region" description="Low complexity" evidence="1">
    <location>
        <begin position="855"/>
        <end position="880"/>
    </location>
</feature>
<protein>
    <recommendedName>
        <fullName evidence="4">Xylosidase/arabinosidase</fullName>
    </recommendedName>
</protein>
<feature type="compositionally biased region" description="Polar residues" evidence="1">
    <location>
        <begin position="585"/>
        <end position="608"/>
    </location>
</feature>
<evidence type="ECO:0000313" key="2">
    <source>
        <dbReference type="EMBL" id="KAL0945616.1"/>
    </source>
</evidence>
<gene>
    <name evidence="2" type="ORF">HGRIS_014771</name>
</gene>
<feature type="compositionally biased region" description="Low complexity" evidence="1">
    <location>
        <begin position="691"/>
        <end position="714"/>
    </location>
</feature>
<dbReference type="EMBL" id="JASNQZ010000017">
    <property type="protein sequence ID" value="KAL0945616.1"/>
    <property type="molecule type" value="Genomic_DNA"/>
</dbReference>